<dbReference type="HOGENOM" id="CLU_026126_7_2_1"/>
<dbReference type="PROSITE" id="PS00195">
    <property type="entry name" value="GLUTAREDOXIN_1"/>
    <property type="match status" value="1"/>
</dbReference>
<dbReference type="KEGG" id="pgu:PGUG_01544"/>
<comment type="catalytic activity">
    <reaction evidence="6">
        <text>1-chloro-2,4-dinitrobenzene + glutathione = 2,4-dinitrophenyl-S-glutathione + chloride + H(+)</text>
        <dbReference type="Rhea" id="RHEA:51220"/>
        <dbReference type="ChEBI" id="CHEBI:15378"/>
        <dbReference type="ChEBI" id="CHEBI:17996"/>
        <dbReference type="ChEBI" id="CHEBI:34718"/>
        <dbReference type="ChEBI" id="CHEBI:57925"/>
        <dbReference type="ChEBI" id="CHEBI:133977"/>
        <dbReference type="EC" id="2.5.1.18"/>
    </reaction>
</comment>
<dbReference type="CDD" id="cd03419">
    <property type="entry name" value="GRX_GRXh_1_2_like"/>
    <property type="match status" value="1"/>
</dbReference>
<dbReference type="PROSITE" id="PS51354">
    <property type="entry name" value="GLUTAREDOXIN_2"/>
    <property type="match status" value="1"/>
</dbReference>
<comment type="catalytic activity">
    <reaction evidence="1">
        <text>2 glutathione + H2O2 = glutathione disulfide + 2 H2O</text>
        <dbReference type="Rhea" id="RHEA:16833"/>
        <dbReference type="ChEBI" id="CHEBI:15377"/>
        <dbReference type="ChEBI" id="CHEBI:16240"/>
        <dbReference type="ChEBI" id="CHEBI:57925"/>
        <dbReference type="ChEBI" id="CHEBI:58297"/>
        <dbReference type="EC" id="1.11.1.9"/>
    </reaction>
</comment>
<name>A5DE43_PICGU</name>
<dbReference type="InterPro" id="IPR011899">
    <property type="entry name" value="Glutaredoxin_euk/vir"/>
</dbReference>
<evidence type="ECO:0000256" key="6">
    <source>
        <dbReference type="ARBA" id="ARBA00035808"/>
    </source>
</evidence>
<gene>
    <name evidence="9" type="ORF">PGUG_01544</name>
</gene>
<evidence type="ECO:0000256" key="1">
    <source>
        <dbReference type="ARBA" id="ARBA00000217"/>
    </source>
</evidence>
<dbReference type="InterPro" id="IPR014025">
    <property type="entry name" value="Glutaredoxin_subgr"/>
</dbReference>
<dbReference type="AlphaFoldDB" id="A5DE43"/>
<dbReference type="eggNOG" id="KOG1752">
    <property type="taxonomic scope" value="Eukaryota"/>
</dbReference>
<accession>A5DE43</accession>
<dbReference type="InterPro" id="IPR002109">
    <property type="entry name" value="Glutaredoxin"/>
</dbReference>
<dbReference type="Pfam" id="PF00462">
    <property type="entry name" value="Glutaredoxin"/>
    <property type="match status" value="1"/>
</dbReference>
<dbReference type="Proteomes" id="UP000001997">
    <property type="component" value="Unassembled WGS sequence"/>
</dbReference>
<evidence type="ECO:0000256" key="5">
    <source>
        <dbReference type="ARBA" id="ARBA00023284"/>
    </source>
</evidence>
<dbReference type="InterPro" id="IPR036249">
    <property type="entry name" value="Thioredoxin-like_sf"/>
</dbReference>
<protein>
    <recommendedName>
        <fullName evidence="8">Glutaredoxin domain-containing protein</fullName>
    </recommendedName>
</protein>
<dbReference type="OMA" id="YACYELD"/>
<dbReference type="GO" id="GO:0034599">
    <property type="term" value="P:cellular response to oxidative stress"/>
    <property type="evidence" value="ECO:0007669"/>
    <property type="project" value="TreeGrafter"/>
</dbReference>
<keyword evidence="3" id="KW-0249">Electron transport</keyword>
<dbReference type="STRING" id="294746.A5DE43"/>
<dbReference type="GO" id="GO:0004602">
    <property type="term" value="F:glutathione peroxidase activity"/>
    <property type="evidence" value="ECO:0007669"/>
    <property type="project" value="UniProtKB-EC"/>
</dbReference>
<dbReference type="GO" id="GO:0004364">
    <property type="term" value="F:glutathione transferase activity"/>
    <property type="evidence" value="ECO:0007669"/>
    <property type="project" value="UniProtKB-EC"/>
</dbReference>
<sequence>MLGYLLSWFKSEPSSPEVISKVQSLINANKIVVFSKSYCPYCSQTKQLLNQVGASDVNIIELNNVSDGAAMQNALQEITGQRTVPNTFINQKHIGGNSELQQLHRANKLVPML</sequence>
<dbReference type="NCBIfam" id="TIGR02180">
    <property type="entry name" value="GRX_euk"/>
    <property type="match status" value="1"/>
</dbReference>
<dbReference type="InParanoid" id="A5DE43"/>
<dbReference type="EMBL" id="CH408156">
    <property type="protein sequence ID" value="EDK37446.1"/>
    <property type="molecule type" value="Genomic_DNA"/>
</dbReference>
<dbReference type="FunCoup" id="A5DE43">
    <property type="interactions" value="713"/>
</dbReference>
<evidence type="ECO:0000256" key="3">
    <source>
        <dbReference type="ARBA" id="ARBA00022982"/>
    </source>
</evidence>
<evidence type="ECO:0000256" key="4">
    <source>
        <dbReference type="ARBA" id="ARBA00023157"/>
    </source>
</evidence>
<dbReference type="GO" id="GO:0005737">
    <property type="term" value="C:cytoplasm"/>
    <property type="evidence" value="ECO:0007669"/>
    <property type="project" value="TreeGrafter"/>
</dbReference>
<dbReference type="SUPFAM" id="SSF52833">
    <property type="entry name" value="Thioredoxin-like"/>
    <property type="match status" value="1"/>
</dbReference>
<dbReference type="PANTHER" id="PTHR45694">
    <property type="entry name" value="GLUTAREDOXIN 2"/>
    <property type="match status" value="1"/>
</dbReference>
<keyword evidence="5" id="KW-0676">Redox-active center</keyword>
<organism evidence="9 10">
    <name type="scientific">Meyerozyma guilliermondii (strain ATCC 6260 / CBS 566 / DSM 6381 / JCM 1539 / NBRC 10279 / NRRL Y-324)</name>
    <name type="common">Yeast</name>
    <name type="synonym">Candida guilliermondii</name>
    <dbReference type="NCBI Taxonomy" id="294746"/>
    <lineage>
        <taxon>Eukaryota</taxon>
        <taxon>Fungi</taxon>
        <taxon>Dikarya</taxon>
        <taxon>Ascomycota</taxon>
        <taxon>Saccharomycotina</taxon>
        <taxon>Pichiomycetes</taxon>
        <taxon>Debaryomycetaceae</taxon>
        <taxon>Meyerozyma</taxon>
    </lineage>
</organism>
<dbReference type="RefSeq" id="XP_001485873.1">
    <property type="nucleotide sequence ID" value="XM_001485823.1"/>
</dbReference>
<evidence type="ECO:0000313" key="9">
    <source>
        <dbReference type="EMBL" id="EDK37446.1"/>
    </source>
</evidence>
<reference evidence="9 10" key="1">
    <citation type="journal article" date="2009" name="Nature">
        <title>Evolution of pathogenicity and sexual reproduction in eight Candida genomes.</title>
        <authorList>
            <person name="Butler G."/>
            <person name="Rasmussen M.D."/>
            <person name="Lin M.F."/>
            <person name="Santos M.A."/>
            <person name="Sakthikumar S."/>
            <person name="Munro C.A."/>
            <person name="Rheinbay E."/>
            <person name="Grabherr M."/>
            <person name="Forche A."/>
            <person name="Reedy J.L."/>
            <person name="Agrafioti I."/>
            <person name="Arnaud M.B."/>
            <person name="Bates S."/>
            <person name="Brown A.J."/>
            <person name="Brunke S."/>
            <person name="Costanzo M.C."/>
            <person name="Fitzpatrick D.A."/>
            <person name="de Groot P.W."/>
            <person name="Harris D."/>
            <person name="Hoyer L.L."/>
            <person name="Hube B."/>
            <person name="Klis F.M."/>
            <person name="Kodira C."/>
            <person name="Lennard N."/>
            <person name="Logue M.E."/>
            <person name="Martin R."/>
            <person name="Neiman A.M."/>
            <person name="Nikolaou E."/>
            <person name="Quail M.A."/>
            <person name="Quinn J."/>
            <person name="Santos M.C."/>
            <person name="Schmitzberger F.F."/>
            <person name="Sherlock G."/>
            <person name="Shah P."/>
            <person name="Silverstein K.A."/>
            <person name="Skrzypek M.S."/>
            <person name="Soll D."/>
            <person name="Staggs R."/>
            <person name="Stansfield I."/>
            <person name="Stumpf M.P."/>
            <person name="Sudbery P.E."/>
            <person name="Srikantha T."/>
            <person name="Zeng Q."/>
            <person name="Berman J."/>
            <person name="Berriman M."/>
            <person name="Heitman J."/>
            <person name="Gow N.A."/>
            <person name="Lorenz M.C."/>
            <person name="Birren B.W."/>
            <person name="Kellis M."/>
            <person name="Cuomo C.A."/>
        </authorList>
    </citation>
    <scope>NUCLEOTIDE SEQUENCE [LARGE SCALE GENOMIC DNA]</scope>
    <source>
        <strain evidence="10">ATCC 6260 / CBS 566 / DSM 6381 / JCM 1539 / NBRC 10279 / NRRL Y-324</strain>
    </source>
</reference>
<dbReference type="OrthoDB" id="418495at2759"/>
<feature type="domain" description="Glutaredoxin" evidence="8">
    <location>
        <begin position="31"/>
        <end position="94"/>
    </location>
</feature>
<dbReference type="PRINTS" id="PR00160">
    <property type="entry name" value="GLUTAREDOXIN"/>
</dbReference>
<dbReference type="GeneID" id="5128489"/>
<keyword evidence="10" id="KW-1185">Reference proteome</keyword>
<keyword evidence="4" id="KW-1015">Disulfide bond</keyword>
<comment type="catalytic activity">
    <reaction evidence="7">
        <text>RX + glutathione = an S-substituted glutathione + a halide anion + H(+)</text>
        <dbReference type="Rhea" id="RHEA:16437"/>
        <dbReference type="ChEBI" id="CHEBI:15378"/>
        <dbReference type="ChEBI" id="CHEBI:16042"/>
        <dbReference type="ChEBI" id="CHEBI:17792"/>
        <dbReference type="ChEBI" id="CHEBI:57925"/>
        <dbReference type="ChEBI" id="CHEBI:90779"/>
        <dbReference type="EC" id="2.5.1.18"/>
    </reaction>
</comment>
<dbReference type="VEuPathDB" id="FungiDB:PGUG_01544"/>
<evidence type="ECO:0000259" key="8">
    <source>
        <dbReference type="Pfam" id="PF00462"/>
    </source>
</evidence>
<evidence type="ECO:0000256" key="2">
    <source>
        <dbReference type="ARBA" id="ARBA00022448"/>
    </source>
</evidence>
<dbReference type="PANTHER" id="PTHR45694:SF18">
    <property type="entry name" value="GLUTAREDOXIN-1-RELATED"/>
    <property type="match status" value="1"/>
</dbReference>
<evidence type="ECO:0000256" key="7">
    <source>
        <dbReference type="ARBA" id="ARBA00047960"/>
    </source>
</evidence>
<dbReference type="FunFam" id="3.40.30.10:FF:000026">
    <property type="entry name" value="Glutaredoxin 2"/>
    <property type="match status" value="1"/>
</dbReference>
<evidence type="ECO:0000313" key="10">
    <source>
        <dbReference type="Proteomes" id="UP000001997"/>
    </source>
</evidence>
<keyword evidence="2" id="KW-0813">Transport</keyword>
<proteinExistence type="predicted"/>
<dbReference type="InterPro" id="IPR011767">
    <property type="entry name" value="GLR_AS"/>
</dbReference>
<dbReference type="GO" id="GO:0015038">
    <property type="term" value="F:glutathione disulfide oxidoreductase activity"/>
    <property type="evidence" value="ECO:0007669"/>
    <property type="project" value="TreeGrafter"/>
</dbReference>
<dbReference type="Gene3D" id="3.40.30.10">
    <property type="entry name" value="Glutaredoxin"/>
    <property type="match status" value="1"/>
</dbReference>